<dbReference type="SUPFAM" id="SSF57701">
    <property type="entry name" value="Zn2/Cys6 DNA-binding domain"/>
    <property type="match status" value="1"/>
</dbReference>
<gene>
    <name evidence="11" type="ORF">K489DRAFT_375902</name>
</gene>
<dbReference type="InterPro" id="IPR001138">
    <property type="entry name" value="Zn2Cys6_DnaBD"/>
</dbReference>
<evidence type="ECO:0000256" key="3">
    <source>
        <dbReference type="ARBA" id="ARBA00022833"/>
    </source>
</evidence>
<dbReference type="SMART" id="SM00906">
    <property type="entry name" value="Fungal_trans"/>
    <property type="match status" value="1"/>
</dbReference>
<dbReference type="GO" id="GO:0008270">
    <property type="term" value="F:zinc ion binding"/>
    <property type="evidence" value="ECO:0007669"/>
    <property type="project" value="InterPro"/>
</dbReference>
<evidence type="ECO:0000259" key="9">
    <source>
        <dbReference type="PROSITE" id="PS50048"/>
    </source>
</evidence>
<organism evidence="11">
    <name type="scientific">Dissoconium aciculare CBS 342.82</name>
    <dbReference type="NCBI Taxonomy" id="1314786"/>
    <lineage>
        <taxon>Eukaryota</taxon>
        <taxon>Fungi</taxon>
        <taxon>Dikarya</taxon>
        <taxon>Ascomycota</taxon>
        <taxon>Pezizomycotina</taxon>
        <taxon>Dothideomycetes</taxon>
        <taxon>Dothideomycetidae</taxon>
        <taxon>Mycosphaerellales</taxon>
        <taxon>Dissoconiaceae</taxon>
        <taxon>Dissoconium</taxon>
    </lineage>
</organism>
<keyword evidence="2" id="KW-0479">Metal-binding</keyword>
<keyword evidence="10" id="KW-1185">Reference proteome</keyword>
<keyword evidence="7" id="KW-0539">Nucleus</keyword>
<dbReference type="Proteomes" id="UP000504637">
    <property type="component" value="Unplaced"/>
</dbReference>
<feature type="region of interest" description="Disordered" evidence="8">
    <location>
        <begin position="138"/>
        <end position="165"/>
    </location>
</feature>
<feature type="compositionally biased region" description="Polar residues" evidence="8">
    <location>
        <begin position="32"/>
        <end position="46"/>
    </location>
</feature>
<evidence type="ECO:0000256" key="4">
    <source>
        <dbReference type="ARBA" id="ARBA00023015"/>
    </source>
</evidence>
<evidence type="ECO:0000256" key="7">
    <source>
        <dbReference type="ARBA" id="ARBA00023242"/>
    </source>
</evidence>
<evidence type="ECO:0000313" key="11">
    <source>
        <dbReference type="RefSeq" id="XP_033464793.1"/>
    </source>
</evidence>
<proteinExistence type="predicted"/>
<feature type="compositionally biased region" description="Polar residues" evidence="8">
    <location>
        <begin position="143"/>
        <end position="156"/>
    </location>
</feature>
<dbReference type="RefSeq" id="XP_033464793.1">
    <property type="nucleotide sequence ID" value="XM_033603790.1"/>
</dbReference>
<dbReference type="Gene3D" id="4.10.240.10">
    <property type="entry name" value="Zn(2)-C6 fungal-type DNA-binding domain"/>
    <property type="match status" value="1"/>
</dbReference>
<dbReference type="CDD" id="cd12148">
    <property type="entry name" value="fungal_TF_MHR"/>
    <property type="match status" value="1"/>
</dbReference>
<keyword evidence="3" id="KW-0862">Zinc</keyword>
<keyword evidence="6" id="KW-0804">Transcription</keyword>
<dbReference type="GO" id="GO:0043565">
    <property type="term" value="F:sequence-specific DNA binding"/>
    <property type="evidence" value="ECO:0007669"/>
    <property type="project" value="TreeGrafter"/>
</dbReference>
<feature type="region of interest" description="Disordered" evidence="8">
    <location>
        <begin position="673"/>
        <end position="702"/>
    </location>
</feature>
<dbReference type="GO" id="GO:0006351">
    <property type="term" value="P:DNA-templated transcription"/>
    <property type="evidence" value="ECO:0007669"/>
    <property type="project" value="InterPro"/>
</dbReference>
<dbReference type="PANTHER" id="PTHR47540:SF1">
    <property type="entry name" value="ACTIVATOR OF STRESS GENES 1-RELATED"/>
    <property type="match status" value="1"/>
</dbReference>
<feature type="region of interest" description="Disordered" evidence="8">
    <location>
        <begin position="1"/>
        <end position="54"/>
    </location>
</feature>
<keyword evidence="5" id="KW-0238">DNA-binding</keyword>
<dbReference type="PROSITE" id="PS00463">
    <property type="entry name" value="ZN2_CY6_FUNGAL_1"/>
    <property type="match status" value="1"/>
</dbReference>
<reference evidence="11" key="1">
    <citation type="submission" date="2020-01" db="EMBL/GenBank/DDBJ databases">
        <authorList>
            <consortium name="DOE Joint Genome Institute"/>
            <person name="Haridas S."/>
            <person name="Albert R."/>
            <person name="Binder M."/>
            <person name="Bloem J."/>
            <person name="Labutti K."/>
            <person name="Salamov A."/>
            <person name="Andreopoulos B."/>
            <person name="Baker S.E."/>
            <person name="Barry K."/>
            <person name="Bills G."/>
            <person name="Bluhm B.H."/>
            <person name="Cannon C."/>
            <person name="Castanera R."/>
            <person name="Culley D.E."/>
            <person name="Daum C."/>
            <person name="Ezra D."/>
            <person name="Gonzalez J.B."/>
            <person name="Henrissat B."/>
            <person name="Kuo A."/>
            <person name="Liang C."/>
            <person name="Lipzen A."/>
            <person name="Lutzoni F."/>
            <person name="Magnuson J."/>
            <person name="Mondo S."/>
            <person name="Nolan M."/>
            <person name="Ohm R."/>
            <person name="Pangilinan J."/>
            <person name="Park H.-J."/>
            <person name="Ramirez L."/>
            <person name="Alfaro M."/>
            <person name="Sun H."/>
            <person name="Tritt A."/>
            <person name="Yoshinaga Y."/>
            <person name="Zwiers L.-H."/>
            <person name="Turgeon B.G."/>
            <person name="Goodwin S.B."/>
            <person name="Spatafora J.W."/>
            <person name="Crous P.W."/>
            <person name="Grigoriev I.V."/>
        </authorList>
    </citation>
    <scope>NUCLEOTIDE SEQUENCE</scope>
    <source>
        <strain evidence="11">CBS 342.82</strain>
    </source>
</reference>
<evidence type="ECO:0000313" key="10">
    <source>
        <dbReference type="Proteomes" id="UP000504637"/>
    </source>
</evidence>
<keyword evidence="4" id="KW-0805">Transcription regulation</keyword>
<dbReference type="PROSITE" id="PS50048">
    <property type="entry name" value="ZN2_CY6_FUNGAL_2"/>
    <property type="match status" value="1"/>
</dbReference>
<feature type="domain" description="Zn(2)-C6 fungal-type" evidence="9">
    <location>
        <begin position="56"/>
        <end position="85"/>
    </location>
</feature>
<protein>
    <recommendedName>
        <fullName evidence="9">Zn(2)-C6 fungal-type domain-containing protein</fullName>
    </recommendedName>
</protein>
<evidence type="ECO:0000256" key="2">
    <source>
        <dbReference type="ARBA" id="ARBA00022723"/>
    </source>
</evidence>
<dbReference type="PANTHER" id="PTHR47540">
    <property type="entry name" value="THIAMINE REPRESSIBLE GENES REGULATORY PROTEIN THI5"/>
    <property type="match status" value="1"/>
</dbReference>
<evidence type="ECO:0000256" key="8">
    <source>
        <dbReference type="SAM" id="MobiDB-lite"/>
    </source>
</evidence>
<dbReference type="InterPro" id="IPR036864">
    <property type="entry name" value="Zn2-C6_fun-type_DNA-bd_sf"/>
</dbReference>
<dbReference type="GeneID" id="54361590"/>
<dbReference type="GO" id="GO:0045944">
    <property type="term" value="P:positive regulation of transcription by RNA polymerase II"/>
    <property type="evidence" value="ECO:0007669"/>
    <property type="project" value="TreeGrafter"/>
</dbReference>
<dbReference type="SMART" id="SM00066">
    <property type="entry name" value="GAL4"/>
    <property type="match status" value="1"/>
</dbReference>
<dbReference type="Pfam" id="PF00172">
    <property type="entry name" value="Zn_clus"/>
    <property type="match status" value="1"/>
</dbReference>
<name>A0A6J3ML87_9PEZI</name>
<dbReference type="InterPro" id="IPR051711">
    <property type="entry name" value="Stress_Response_Reg"/>
</dbReference>
<dbReference type="CDD" id="cd00067">
    <property type="entry name" value="GAL4"/>
    <property type="match status" value="1"/>
</dbReference>
<evidence type="ECO:0000256" key="1">
    <source>
        <dbReference type="ARBA" id="ARBA00004123"/>
    </source>
</evidence>
<reference evidence="11" key="2">
    <citation type="submission" date="2020-04" db="EMBL/GenBank/DDBJ databases">
        <authorList>
            <consortium name="NCBI Genome Project"/>
        </authorList>
    </citation>
    <scope>NUCLEOTIDE SEQUENCE</scope>
    <source>
        <strain evidence="11">CBS 342.82</strain>
    </source>
</reference>
<feature type="region of interest" description="Disordered" evidence="8">
    <location>
        <begin position="887"/>
        <end position="910"/>
    </location>
</feature>
<dbReference type="AlphaFoldDB" id="A0A6J3ML87"/>
<reference evidence="11" key="3">
    <citation type="submission" date="2025-08" db="UniProtKB">
        <authorList>
            <consortium name="RefSeq"/>
        </authorList>
    </citation>
    <scope>IDENTIFICATION</scope>
    <source>
        <strain evidence="11">CBS 342.82</strain>
    </source>
</reference>
<comment type="subcellular location">
    <subcellularLocation>
        <location evidence="1">Nucleus</location>
    </subcellularLocation>
</comment>
<evidence type="ECO:0000256" key="6">
    <source>
        <dbReference type="ARBA" id="ARBA00023163"/>
    </source>
</evidence>
<dbReference type="GO" id="GO:0000981">
    <property type="term" value="F:DNA-binding transcription factor activity, RNA polymerase II-specific"/>
    <property type="evidence" value="ECO:0007669"/>
    <property type="project" value="InterPro"/>
</dbReference>
<dbReference type="GO" id="GO:0005634">
    <property type="term" value="C:nucleus"/>
    <property type="evidence" value="ECO:0007669"/>
    <property type="project" value="UniProtKB-SubCell"/>
</dbReference>
<dbReference type="Pfam" id="PF04082">
    <property type="entry name" value="Fungal_trans"/>
    <property type="match status" value="1"/>
</dbReference>
<evidence type="ECO:0000256" key="5">
    <source>
        <dbReference type="ARBA" id="ARBA00023125"/>
    </source>
</evidence>
<accession>A0A6J3ML87</accession>
<sequence>MKQTTMEDSEGHASDGDSSVEDSEIKGGSAEASPSSKTTANKTPSHLQKRRRVTRACDECRRKKIKCDGAQPCTHCSVYSYDCTYDQPSNRRRNPAPAYVESIENQLRSAQTLLHILIPNLDLNDPAMVAAVTQGWLQGGPGSSRQAPQRESLTQPPSLPVATEAKPEMNIESMIRAVAQIDLDETGHWDYHGHSSGLSFVRRMREQLGDLMGPEEQGAPFVKSPTLHHVLDSPKSGMDSPFADGMRSQPALPPQQLARRICGYAVNDAAALLRTVHQPTFWASFERIFSVPQELYTNEDHVFLPLLYSAMALGSLFGKTDDREGYETSHAQGLAYFRTARHLMDIADCRDLAHIQAVVLMILFLQSTAKLSQCYAYVGIALRSACRMGLHRSAVGKFDPVESETRKRLFWTIRNLDSYVGALIGLPNTLRDEDIDQDYPLEVDDEYITRNGILPMPDGLVSTMTAFNMHTRVVDILNKIVRKIYPIKFQTPLGMGDKSYSVPFASIREIENDLENWKNSLPPILTPNETLGKYTRIQQLLRLTYAYAQVMLYRPFLHFVANDKRKELKDKRAYACAASFINVSRNIIHIQTHMQQKGLLNGGYWFSMYTAFFSILALVYYAAENPDSDTTHALMRDALQGKEVLSALAAHSMAADRCSATLDTIFQRLPTWMREGRPNPAPNRKRTFEEGTAQPHNNSTQSPLAHIQSFADTQDPPQFTRRAATFPQMGQPNPQNMITSYPETWARLSPAYTPGQSSTDGSYDSSLQTGVVQPPMPNSIDGTMPHYANQHSLKPPELTDLSNMIFPTANEPFLYPNQSLASFENRQQFDQGIPYAANGRKTAYSNIDVDSRPTSNPRSEGDIEAQFFALPPYIQQQHPQSHLVPQQAQQSPSIPFPPSQPMSYSQATPPLGNQTMPMSAEEWQAAQGLRQEIQNMFGSSEWDPMAGAYHNTL</sequence>
<dbReference type="InterPro" id="IPR007219">
    <property type="entry name" value="XnlR_reg_dom"/>
</dbReference>
<dbReference type="OrthoDB" id="422427at2759"/>